<comment type="subcellular location">
    <subcellularLocation>
        <location evidence="1">Cytoplasm</location>
    </subcellularLocation>
</comment>
<dbReference type="GO" id="GO:0061863">
    <property type="term" value="F:microtubule plus end polymerase"/>
    <property type="evidence" value="ECO:0007669"/>
    <property type="project" value="InterPro"/>
</dbReference>
<dbReference type="Pfam" id="PF21041">
    <property type="entry name" value="XMAP215_CLASP_TOG"/>
    <property type="match status" value="1"/>
</dbReference>
<evidence type="ECO:0000256" key="2">
    <source>
        <dbReference type="ARBA" id="ARBA00022490"/>
    </source>
</evidence>
<comment type="caution">
    <text evidence="5">The sequence shown here is derived from an EMBL/GenBank/DDBJ whole genome shotgun (WGS) entry which is preliminary data.</text>
</comment>
<evidence type="ECO:0000313" key="6">
    <source>
        <dbReference type="Proteomes" id="UP001054945"/>
    </source>
</evidence>
<dbReference type="Proteomes" id="UP001054945">
    <property type="component" value="Unassembled WGS sequence"/>
</dbReference>
<keyword evidence="2" id="KW-0963">Cytoplasm</keyword>
<dbReference type="InterPro" id="IPR045110">
    <property type="entry name" value="XMAP215"/>
</dbReference>
<reference evidence="5 6" key="1">
    <citation type="submission" date="2021-06" db="EMBL/GenBank/DDBJ databases">
        <title>Caerostris extrusa draft genome.</title>
        <authorList>
            <person name="Kono N."/>
            <person name="Arakawa K."/>
        </authorList>
    </citation>
    <scope>NUCLEOTIDE SEQUENCE [LARGE SCALE GENOMIC DNA]</scope>
</reference>
<name>A0AAV4UV68_CAEEX</name>
<dbReference type="GO" id="GO:0005737">
    <property type="term" value="C:cytoplasm"/>
    <property type="evidence" value="ECO:0007669"/>
    <property type="project" value="UniProtKB-SubCell"/>
</dbReference>
<accession>A0AAV4UV68</accession>
<dbReference type="InterPro" id="IPR011989">
    <property type="entry name" value="ARM-like"/>
</dbReference>
<feature type="region of interest" description="Disordered" evidence="3">
    <location>
        <begin position="153"/>
        <end position="172"/>
    </location>
</feature>
<proteinExistence type="predicted"/>
<keyword evidence="6" id="KW-1185">Reference proteome</keyword>
<dbReference type="InterPro" id="IPR048491">
    <property type="entry name" value="XMAP215_CLASP_TOG"/>
</dbReference>
<evidence type="ECO:0000256" key="1">
    <source>
        <dbReference type="ARBA" id="ARBA00004496"/>
    </source>
</evidence>
<dbReference type="AlphaFoldDB" id="A0AAV4UV68"/>
<sequence length="203" mass="22819">MNGLVSKCFSSPRTKTRELALEITLMYIEIEKQEAVSEELIKGLENKSPKVVSACIVALRESLHSFGSQIILVKPLVKVLPKLLEDRDKSVREESKQLCVEIYRWVGNAFKPQLQSLKPLTLTELENEFQKTVGERVAPTRYLKSQQEKIAKAKESDAVDNDNSEEVLAPPPVDPFDLMTAVDVLAKLPKNFYEQSEAKMAGT</sequence>
<organism evidence="5 6">
    <name type="scientific">Caerostris extrusa</name>
    <name type="common">Bark spider</name>
    <name type="synonym">Caerostris bankana</name>
    <dbReference type="NCBI Taxonomy" id="172846"/>
    <lineage>
        <taxon>Eukaryota</taxon>
        <taxon>Metazoa</taxon>
        <taxon>Ecdysozoa</taxon>
        <taxon>Arthropoda</taxon>
        <taxon>Chelicerata</taxon>
        <taxon>Arachnida</taxon>
        <taxon>Araneae</taxon>
        <taxon>Araneomorphae</taxon>
        <taxon>Entelegynae</taxon>
        <taxon>Araneoidea</taxon>
        <taxon>Araneidae</taxon>
        <taxon>Caerostris</taxon>
    </lineage>
</organism>
<dbReference type="GO" id="GO:0046785">
    <property type="term" value="P:microtubule polymerization"/>
    <property type="evidence" value="ECO:0007669"/>
    <property type="project" value="InterPro"/>
</dbReference>
<gene>
    <name evidence="5" type="primary">msps</name>
    <name evidence="5" type="ORF">CEXT_454071</name>
</gene>
<dbReference type="SUPFAM" id="SSF48371">
    <property type="entry name" value="ARM repeat"/>
    <property type="match status" value="1"/>
</dbReference>
<feature type="domain" description="XMAP215/Dis1/CLASP TOG" evidence="4">
    <location>
        <begin position="2"/>
        <end position="129"/>
    </location>
</feature>
<evidence type="ECO:0000256" key="3">
    <source>
        <dbReference type="SAM" id="MobiDB-lite"/>
    </source>
</evidence>
<dbReference type="InterPro" id="IPR016024">
    <property type="entry name" value="ARM-type_fold"/>
</dbReference>
<dbReference type="EMBL" id="BPLR01013450">
    <property type="protein sequence ID" value="GIY61305.1"/>
    <property type="molecule type" value="Genomic_DNA"/>
</dbReference>
<dbReference type="GO" id="GO:0007051">
    <property type="term" value="P:spindle organization"/>
    <property type="evidence" value="ECO:0007669"/>
    <property type="project" value="InterPro"/>
</dbReference>
<protein>
    <submittedName>
        <fullName evidence="5">Protein mini spindles</fullName>
    </submittedName>
</protein>
<dbReference type="GO" id="GO:0030951">
    <property type="term" value="P:establishment or maintenance of microtubule cytoskeleton polarity"/>
    <property type="evidence" value="ECO:0007669"/>
    <property type="project" value="InterPro"/>
</dbReference>
<dbReference type="PANTHER" id="PTHR12609">
    <property type="entry name" value="MICROTUBULE ASSOCIATED PROTEIN XMAP215"/>
    <property type="match status" value="1"/>
</dbReference>
<dbReference type="GO" id="GO:0051010">
    <property type="term" value="F:microtubule plus-end binding"/>
    <property type="evidence" value="ECO:0007669"/>
    <property type="project" value="InterPro"/>
</dbReference>
<evidence type="ECO:0000259" key="4">
    <source>
        <dbReference type="Pfam" id="PF21041"/>
    </source>
</evidence>
<dbReference type="Gene3D" id="1.25.10.10">
    <property type="entry name" value="Leucine-rich Repeat Variant"/>
    <property type="match status" value="1"/>
</dbReference>
<evidence type="ECO:0000313" key="5">
    <source>
        <dbReference type="EMBL" id="GIY61305.1"/>
    </source>
</evidence>